<dbReference type="SUPFAM" id="SSF56317">
    <property type="entry name" value="Carbon-nitrogen hydrolase"/>
    <property type="match status" value="1"/>
</dbReference>
<dbReference type="Pfam" id="PF00795">
    <property type="entry name" value="CN_hydrolase"/>
    <property type="match status" value="1"/>
</dbReference>
<feature type="domain" description="CN hydrolase" evidence="2">
    <location>
        <begin position="3"/>
        <end position="261"/>
    </location>
</feature>
<evidence type="ECO:0000313" key="3">
    <source>
        <dbReference type="EMBL" id="ALB23606.1"/>
    </source>
</evidence>
<dbReference type="PROSITE" id="PS50263">
    <property type="entry name" value="CN_HYDROLASE"/>
    <property type="match status" value="1"/>
</dbReference>
<proteinExistence type="predicted"/>
<name>A0AAC8VJM4_PISSA</name>
<evidence type="ECO:0000256" key="1">
    <source>
        <dbReference type="ARBA" id="ARBA00022801"/>
    </source>
</evidence>
<evidence type="ECO:0000259" key="2">
    <source>
        <dbReference type="PROSITE" id="PS50263"/>
    </source>
</evidence>
<sequence length="279" mass="30781">MGLIASVVQMNSSDNFEDNLNTASRLIAEAKAEGANLVLLPENFYFMGRSTERFKFIEHLGSGVLQAFLSEQAQKNEIVLVGGTIPLCPDVDLDLNSDSHSSERILSCCSVFAADGSYIAHYNKIHLFDVVVPGGESHQESAIFMPGHEVVIAKTNIAKLGLSICYDLRFPELFRQLAKLKVQILTVPAAFTYVSGQAHWHTLLKARAIENQCYVLAANQCGQHNHKFKTYGHSLIIDPWGNIVTEADDCSVGVCTAKIDLDYQAELRASFPVLEHRVL</sequence>
<dbReference type="EMBL" id="CP012508">
    <property type="protein sequence ID" value="ALB23606.1"/>
    <property type="molecule type" value="Genomic_DNA"/>
</dbReference>
<dbReference type="Gene3D" id="3.60.110.10">
    <property type="entry name" value="Carbon-nitrogen hydrolase"/>
    <property type="match status" value="1"/>
</dbReference>
<accession>A0AAC8VJM4</accession>
<protein>
    <submittedName>
        <fullName evidence="3">Carbon-nitrogen hydrolase family protein</fullName>
    </submittedName>
</protein>
<dbReference type="InterPro" id="IPR045254">
    <property type="entry name" value="Nit1/2_C-N_Hydrolase"/>
</dbReference>
<dbReference type="CDD" id="cd07572">
    <property type="entry name" value="nit"/>
    <property type="match status" value="1"/>
</dbReference>
<dbReference type="InterPro" id="IPR003010">
    <property type="entry name" value="C-N_Hydrolase"/>
</dbReference>
<dbReference type="GO" id="GO:0016811">
    <property type="term" value="F:hydrolase activity, acting on carbon-nitrogen (but not peptide) bonds, in linear amides"/>
    <property type="evidence" value="ECO:0007669"/>
    <property type="project" value="InterPro"/>
</dbReference>
<reference evidence="3 4" key="1">
    <citation type="journal article" date="2014" name="Genome Announc.">
        <title>Comparative Genome Analysis of Two Isolates of the Fish Pathogen Piscirickettsia salmonis from Different Hosts Reveals Major Differences in Virulence-Associated Secretion Systems.</title>
        <authorList>
            <person name="Bohle H."/>
            <person name="Henriquez P."/>
            <person name="Grothusen H."/>
            <person name="Navas E."/>
            <person name="Sandoval A."/>
            <person name="Bustamante F."/>
            <person name="Bustos P."/>
            <person name="Mancilla M."/>
        </authorList>
    </citation>
    <scope>NUCLEOTIDE SEQUENCE [LARGE SCALE GENOMIC DNA]</scope>
    <source>
        <strain evidence="4">B1-32597</strain>
    </source>
</reference>
<dbReference type="AlphaFoldDB" id="A0AAC8VJM4"/>
<dbReference type="Proteomes" id="UP000029558">
    <property type="component" value="Chromosome"/>
</dbReference>
<keyword evidence="1 3" id="KW-0378">Hydrolase</keyword>
<dbReference type="RefSeq" id="WP_017376362.1">
    <property type="nucleotide sequence ID" value="NZ_CP012508.1"/>
</dbReference>
<gene>
    <name evidence="3" type="ORF">KU39_2428</name>
</gene>
<dbReference type="PANTHER" id="PTHR23088:SF27">
    <property type="entry name" value="DEAMINATED GLUTATHIONE AMIDASE"/>
    <property type="match status" value="1"/>
</dbReference>
<evidence type="ECO:0000313" key="4">
    <source>
        <dbReference type="Proteomes" id="UP000029558"/>
    </source>
</evidence>
<dbReference type="InterPro" id="IPR036526">
    <property type="entry name" value="C-N_Hydrolase_sf"/>
</dbReference>
<organism evidence="3 4">
    <name type="scientific">Piscirickettsia salmonis</name>
    <dbReference type="NCBI Taxonomy" id="1238"/>
    <lineage>
        <taxon>Bacteria</taxon>
        <taxon>Pseudomonadati</taxon>
        <taxon>Pseudomonadota</taxon>
        <taxon>Gammaproteobacteria</taxon>
        <taxon>Thiotrichales</taxon>
        <taxon>Piscirickettsiaceae</taxon>
        <taxon>Piscirickettsia</taxon>
    </lineage>
</organism>
<dbReference type="PANTHER" id="PTHR23088">
    <property type="entry name" value="NITRILASE-RELATED"/>
    <property type="match status" value="1"/>
</dbReference>